<gene>
    <name evidence="5" type="ORF">E1161_04890</name>
</gene>
<dbReference type="PANTHER" id="PTHR33392:SF6">
    <property type="entry name" value="POLYISOPRENYL-TEICHOIC ACID--PEPTIDOGLYCAN TEICHOIC ACID TRANSFERASE TAGU"/>
    <property type="match status" value="1"/>
</dbReference>
<dbReference type="Pfam" id="PF03816">
    <property type="entry name" value="LytR_cpsA_psr"/>
    <property type="match status" value="1"/>
</dbReference>
<dbReference type="InterPro" id="IPR050922">
    <property type="entry name" value="LytR/CpsA/Psr_CW_biosynth"/>
</dbReference>
<keyword evidence="3" id="KW-1133">Transmembrane helix</keyword>
<sequence length="363" mass="38869">MNLFGEPDSETTDEPTDRARRRRRARRAVMASLTALLLLACLGVGALYGVSEHLAKRVERVPGVFTDLPASGRPPEAATTDASTTFLLIGADNGTEEHTTGSAASTPASAGSQRSDVIMIARLSADRRSAAVVSVPRDSWVDIPGHGKGKLNSAFAFGGPSLLVRTIEQLTGVRVDHFANVDFAGLRGIVDALGGVDVAIANDTATDTPQGPVRFTKGINHLDGHSALAYVRQRHGLPRGDLDRVERQQNLVRALVKKASSNDTYTNPRRAYDLLHAVTRMVSVDATLTNDELRTLAFALMSLDPNALTSLTVPVAGIGEEEGLSVVRLDTTRGAEFWKAFESGSVDRYLRAHPAETQPTTPQ</sequence>
<dbReference type="AlphaFoldDB" id="A0A4R4V2J9"/>
<name>A0A4R4V2J9_9PSEU</name>
<evidence type="ECO:0000256" key="1">
    <source>
        <dbReference type="ARBA" id="ARBA00006068"/>
    </source>
</evidence>
<feature type="domain" description="Cell envelope-related transcriptional attenuator" evidence="4">
    <location>
        <begin position="114"/>
        <end position="260"/>
    </location>
</feature>
<evidence type="ECO:0000256" key="3">
    <source>
        <dbReference type="SAM" id="Phobius"/>
    </source>
</evidence>
<keyword evidence="6" id="KW-1185">Reference proteome</keyword>
<comment type="caution">
    <text evidence="5">The sequence shown here is derived from an EMBL/GenBank/DDBJ whole genome shotgun (WGS) entry which is preliminary data.</text>
</comment>
<feature type="region of interest" description="Disordered" evidence="2">
    <location>
        <begin position="1"/>
        <end position="23"/>
    </location>
</feature>
<dbReference type="Proteomes" id="UP000294744">
    <property type="component" value="Unassembled WGS sequence"/>
</dbReference>
<dbReference type="Gene3D" id="3.40.630.190">
    <property type="entry name" value="LCP protein"/>
    <property type="match status" value="1"/>
</dbReference>
<organism evidence="5 6">
    <name type="scientific">Saccharopolyspora aridisoli</name>
    <dbReference type="NCBI Taxonomy" id="2530385"/>
    <lineage>
        <taxon>Bacteria</taxon>
        <taxon>Bacillati</taxon>
        <taxon>Actinomycetota</taxon>
        <taxon>Actinomycetes</taxon>
        <taxon>Pseudonocardiales</taxon>
        <taxon>Pseudonocardiaceae</taxon>
        <taxon>Saccharopolyspora</taxon>
    </lineage>
</organism>
<keyword evidence="3" id="KW-0812">Transmembrane</keyword>
<dbReference type="PANTHER" id="PTHR33392">
    <property type="entry name" value="POLYISOPRENYL-TEICHOIC ACID--PEPTIDOGLYCAN TEICHOIC ACID TRANSFERASE TAGU"/>
    <property type="match status" value="1"/>
</dbReference>
<evidence type="ECO:0000259" key="4">
    <source>
        <dbReference type="Pfam" id="PF03816"/>
    </source>
</evidence>
<dbReference type="InterPro" id="IPR004474">
    <property type="entry name" value="LytR_CpsA_psr"/>
</dbReference>
<feature type="transmembrane region" description="Helical" evidence="3">
    <location>
        <begin position="28"/>
        <end position="50"/>
    </location>
</feature>
<protein>
    <submittedName>
        <fullName evidence="5">LytR family transcriptional regulator</fullName>
    </submittedName>
</protein>
<keyword evidence="3" id="KW-0472">Membrane</keyword>
<proteinExistence type="inferred from homology"/>
<evidence type="ECO:0000313" key="5">
    <source>
        <dbReference type="EMBL" id="TDC95513.1"/>
    </source>
</evidence>
<dbReference type="OrthoDB" id="9782542at2"/>
<dbReference type="EMBL" id="SMKV01000004">
    <property type="protein sequence ID" value="TDC95513.1"/>
    <property type="molecule type" value="Genomic_DNA"/>
</dbReference>
<dbReference type="NCBIfam" id="TIGR00350">
    <property type="entry name" value="lytR_cpsA_psr"/>
    <property type="match status" value="1"/>
</dbReference>
<evidence type="ECO:0000256" key="2">
    <source>
        <dbReference type="SAM" id="MobiDB-lite"/>
    </source>
</evidence>
<reference evidence="5 6" key="1">
    <citation type="submission" date="2019-03" db="EMBL/GenBank/DDBJ databases">
        <title>Draft genome sequences of novel Actinobacteria.</title>
        <authorList>
            <person name="Sahin N."/>
            <person name="Ay H."/>
            <person name="Saygin H."/>
        </authorList>
    </citation>
    <scope>NUCLEOTIDE SEQUENCE [LARGE SCALE GENOMIC DNA]</scope>
    <source>
        <strain evidence="5 6">16K404</strain>
    </source>
</reference>
<accession>A0A4R4V2J9</accession>
<comment type="similarity">
    <text evidence="1">Belongs to the LytR/CpsA/Psr (LCP) family.</text>
</comment>
<dbReference type="RefSeq" id="WP_132620000.1">
    <property type="nucleotide sequence ID" value="NZ_SMKV01000004.1"/>
</dbReference>
<evidence type="ECO:0000313" key="6">
    <source>
        <dbReference type="Proteomes" id="UP000294744"/>
    </source>
</evidence>